<reference evidence="1" key="1">
    <citation type="submission" date="2019-08" db="EMBL/GenBank/DDBJ databases">
        <authorList>
            <person name="Kucharzyk K."/>
            <person name="Murdoch R.W."/>
            <person name="Higgins S."/>
            <person name="Loffler F."/>
        </authorList>
    </citation>
    <scope>NUCLEOTIDE SEQUENCE</scope>
</reference>
<dbReference type="AlphaFoldDB" id="A0A644WL33"/>
<organism evidence="1">
    <name type="scientific">bioreactor metagenome</name>
    <dbReference type="NCBI Taxonomy" id="1076179"/>
    <lineage>
        <taxon>unclassified sequences</taxon>
        <taxon>metagenomes</taxon>
        <taxon>ecological metagenomes</taxon>
    </lineage>
</organism>
<evidence type="ECO:0000313" key="1">
    <source>
        <dbReference type="EMBL" id="MPM04198.1"/>
    </source>
</evidence>
<sequence length="473" mass="56497">MRLLNILKKSSKYEKKLDEAIGILNDIFKAIQEYSENEDLLESYHHLRKDIYNINLARLELENSLFRNKLSKNDDYEELCYENKYKLSTVKNEMEISILEALSATSLLIENYKKLYRCCDKLTKKKLMEGYDNCLKYLNKAKTLLLDKDSVNKYIFDREVKLQEKIENNLRNEYNIKVDNSINSLIEKLDKCNNGLLLDLTEIITMVGERKIEDVYIILKKLNKRIEFIDILISVLKNNNSIENKNEIIDDLILIENKNNENKFNIDLVRYDSKVILMDFQLNKSINPEDLKKTVDKVKRNCENIKEGLNNVNIKLRENYHIDKYVDLDEKNSNNKLFNIDIYIRYYYYDKEDIEREWDNYEEILEGIDKMQVFEQDGYCFKYTKSGMILASKTQEDVKIEFACDYKYIKINGKKKYINLNKRFEVDNLTNHTRVTTIIEEIHDYIMCVFYISNLNSEEFINELEKIKSSQKK</sequence>
<protein>
    <submittedName>
        <fullName evidence="1">Uncharacterized protein</fullName>
    </submittedName>
</protein>
<comment type="caution">
    <text evidence="1">The sequence shown here is derived from an EMBL/GenBank/DDBJ whole genome shotgun (WGS) entry which is preliminary data.</text>
</comment>
<proteinExistence type="predicted"/>
<gene>
    <name evidence="1" type="ORF">SDC9_50470</name>
</gene>
<name>A0A644WL33_9ZZZZ</name>
<dbReference type="EMBL" id="VSSQ01001017">
    <property type="protein sequence ID" value="MPM04198.1"/>
    <property type="molecule type" value="Genomic_DNA"/>
</dbReference>
<accession>A0A644WL33</accession>